<organism evidence="2 3">
    <name type="scientific">Albidovulum denitrificans</name>
    <dbReference type="NCBI Taxonomy" id="404881"/>
    <lineage>
        <taxon>Bacteria</taxon>
        <taxon>Pseudomonadati</taxon>
        <taxon>Pseudomonadota</taxon>
        <taxon>Alphaproteobacteria</taxon>
        <taxon>Rhodobacterales</taxon>
        <taxon>Paracoccaceae</taxon>
        <taxon>Albidovulum</taxon>
    </lineage>
</organism>
<name>A0A2S8SDY2_9RHOB</name>
<dbReference type="Pfam" id="PF04748">
    <property type="entry name" value="Polysacc_deac_2"/>
    <property type="match status" value="1"/>
</dbReference>
<feature type="region of interest" description="Disordered" evidence="1">
    <location>
        <begin position="99"/>
        <end position="315"/>
    </location>
</feature>
<evidence type="ECO:0000313" key="2">
    <source>
        <dbReference type="EMBL" id="PQV58888.1"/>
    </source>
</evidence>
<dbReference type="AlphaFoldDB" id="A0A2S8SDY2"/>
<feature type="compositionally biased region" description="Low complexity" evidence="1">
    <location>
        <begin position="276"/>
        <end position="306"/>
    </location>
</feature>
<feature type="region of interest" description="Disordered" evidence="1">
    <location>
        <begin position="459"/>
        <end position="479"/>
    </location>
</feature>
<proteinExistence type="predicted"/>
<comment type="caution">
    <text evidence="2">The sequence shown here is derived from an EMBL/GenBank/DDBJ whole genome shotgun (WGS) entry which is preliminary data.</text>
</comment>
<dbReference type="InterPro" id="IPR011330">
    <property type="entry name" value="Glyco_hydro/deAcase_b/a-brl"/>
</dbReference>
<dbReference type="Proteomes" id="UP000238338">
    <property type="component" value="Unassembled WGS sequence"/>
</dbReference>
<dbReference type="RefSeq" id="WP_211301655.1">
    <property type="nucleotide sequence ID" value="NZ_PVEP01000001.1"/>
</dbReference>
<feature type="region of interest" description="Disordered" evidence="1">
    <location>
        <begin position="330"/>
        <end position="352"/>
    </location>
</feature>
<feature type="compositionally biased region" description="Low complexity" evidence="1">
    <location>
        <begin position="181"/>
        <end position="225"/>
    </location>
</feature>
<feature type="compositionally biased region" description="Pro residues" evidence="1">
    <location>
        <begin position="248"/>
        <end position="262"/>
    </location>
</feature>
<dbReference type="GO" id="GO:0005975">
    <property type="term" value="P:carbohydrate metabolic process"/>
    <property type="evidence" value="ECO:0007669"/>
    <property type="project" value="InterPro"/>
</dbReference>
<feature type="compositionally biased region" description="Low complexity" evidence="1">
    <location>
        <begin position="233"/>
        <end position="247"/>
    </location>
</feature>
<dbReference type="EMBL" id="PVEP01000001">
    <property type="protein sequence ID" value="PQV58888.1"/>
    <property type="molecule type" value="Genomic_DNA"/>
</dbReference>
<evidence type="ECO:0000256" key="1">
    <source>
        <dbReference type="SAM" id="MobiDB-lite"/>
    </source>
</evidence>
<gene>
    <name evidence="2" type="ORF">LX70_00706</name>
</gene>
<dbReference type="InterPro" id="IPR006837">
    <property type="entry name" value="Divergent_DAC"/>
</dbReference>
<feature type="compositionally biased region" description="Low complexity" evidence="1">
    <location>
        <begin position="463"/>
        <end position="475"/>
    </location>
</feature>
<accession>A0A2S8SDY2</accession>
<feature type="compositionally biased region" description="Low complexity" evidence="1">
    <location>
        <begin position="99"/>
        <end position="134"/>
    </location>
</feature>
<reference evidence="2 3" key="1">
    <citation type="submission" date="2018-02" db="EMBL/GenBank/DDBJ databases">
        <title>Genomic Encyclopedia of Archaeal and Bacterial Type Strains, Phase II (KMG-II): from individual species to whole genera.</title>
        <authorList>
            <person name="Goeker M."/>
        </authorList>
    </citation>
    <scope>NUCLEOTIDE SEQUENCE [LARGE SCALE GENOMIC DNA]</scope>
    <source>
        <strain evidence="2 3">DSM 18921</strain>
    </source>
</reference>
<keyword evidence="3" id="KW-1185">Reference proteome</keyword>
<protein>
    <submittedName>
        <fullName evidence="2">Polysaccharide deacetylase 2 family uncharacterized protein YibQ</fullName>
    </submittedName>
</protein>
<dbReference type="Gene3D" id="3.20.20.370">
    <property type="entry name" value="Glycoside hydrolase/deacetylase"/>
    <property type="match status" value="1"/>
</dbReference>
<sequence>MGRGYVSGLLIGALFSTVSAAAVSLMLPPLAPLQMPASPEPVAGAPEAVSAPEVAEAPVMPEAPEAEVMAEAPEAEVVAEAPGPVALPEDAATVVDPAAPPAAEEAPVAPEPAETAMAAPEPDSVPAPVAEAAPDPAPEPEAAPETSTETAMAGAVPETPVVDVPAGSEFNRPKPETDPLVPAQEPAPVASSAPEVSAPLAEEGPALTELAPAAPPEAQGEAPAILPEPAPAAPMAMAEAPAPDSAIPVPPPGENLPPPLMPVLPEGEAAVPTPSTAPEAVAPPRAPVEEAAVTPEVAPEPEAVLPAPDPAPAPTEEAVILPEPEVVAPASEPVAEAVPEPEPQPAPAPVEEAAVAPETITEPVIDPAPQPERAKLPQIIAPDAGADSAAPEDSAILTPPGGAAANRSRILTPGNSAPSDGGPVIIDVAPQQPIGATGRPQVGFGQRGGVQINRLPRIGDDSAAANPAPEAAPAESGADQAVDSAVSRYRAAFDNAGGKPVIAVILIEDGSAASAEPDAIAAIGAPVTVALNPERADAATLAQTFRLSGDEIAIYEPAMPPGATASDREVSYQSFVQSLPETVALVAAPGSALQGDRRVAEHMSALLATEGRGLVTEARGLNPGRQAAGRANAPYAGIARSLDEAGGDDQAIQRFLDRAAFDAARSGSIVLIGHATPEVVSALKGWIEAGKKEAVIGPVSAVLAP</sequence>
<evidence type="ECO:0000313" key="3">
    <source>
        <dbReference type="Proteomes" id="UP000238338"/>
    </source>
</evidence>
<dbReference type="SUPFAM" id="SSF88713">
    <property type="entry name" value="Glycoside hydrolase/deacetylase"/>
    <property type="match status" value="1"/>
</dbReference>